<proteinExistence type="predicted"/>
<keyword evidence="6" id="KW-1185">Reference proteome</keyword>
<evidence type="ECO:0000313" key="5">
    <source>
        <dbReference type="EMBL" id="KAK1939726.1"/>
    </source>
</evidence>
<feature type="compositionally biased region" description="Acidic residues" evidence="2">
    <location>
        <begin position="1337"/>
        <end position="1354"/>
    </location>
</feature>
<feature type="region of interest" description="Disordered" evidence="2">
    <location>
        <begin position="342"/>
        <end position="366"/>
    </location>
</feature>
<dbReference type="PROSITE" id="PS50222">
    <property type="entry name" value="EF_HAND_2"/>
    <property type="match status" value="1"/>
</dbReference>
<feature type="compositionally biased region" description="Polar residues" evidence="2">
    <location>
        <begin position="1069"/>
        <end position="1090"/>
    </location>
</feature>
<evidence type="ECO:0000259" key="4">
    <source>
        <dbReference type="PROSITE" id="PS50222"/>
    </source>
</evidence>
<evidence type="ECO:0000313" key="6">
    <source>
        <dbReference type="Proteomes" id="UP001195914"/>
    </source>
</evidence>
<gene>
    <name evidence="5" type="ORF">X943_002625</name>
</gene>
<dbReference type="InterPro" id="IPR014710">
    <property type="entry name" value="RmlC-like_jellyroll"/>
</dbReference>
<reference evidence="5" key="2">
    <citation type="submission" date="2021-05" db="EMBL/GenBank/DDBJ databases">
        <authorList>
            <person name="Pain A."/>
        </authorList>
    </citation>
    <scope>NUCLEOTIDE SEQUENCE</scope>
    <source>
        <strain evidence="5">1802A</strain>
    </source>
</reference>
<comment type="caution">
    <text evidence="5">The sequence shown here is derived from an EMBL/GenBank/DDBJ whole genome shotgun (WGS) entry which is preliminary data.</text>
</comment>
<keyword evidence="1" id="KW-0175">Coiled coil</keyword>
<evidence type="ECO:0000256" key="1">
    <source>
        <dbReference type="SAM" id="Coils"/>
    </source>
</evidence>
<reference evidence="5" key="1">
    <citation type="journal article" date="2014" name="Nucleic Acids Res.">
        <title>The evolutionary dynamics of variant antigen genes in Babesia reveal a history of genomic innovation underlying host-parasite interaction.</title>
        <authorList>
            <person name="Jackson A.P."/>
            <person name="Otto T.D."/>
            <person name="Darby A."/>
            <person name="Ramaprasad A."/>
            <person name="Xia D."/>
            <person name="Echaide I.E."/>
            <person name="Farber M."/>
            <person name="Gahlot S."/>
            <person name="Gamble J."/>
            <person name="Gupta D."/>
            <person name="Gupta Y."/>
            <person name="Jackson L."/>
            <person name="Malandrin L."/>
            <person name="Malas T.B."/>
            <person name="Moussa E."/>
            <person name="Nair M."/>
            <person name="Reid A.J."/>
            <person name="Sanders M."/>
            <person name="Sharma J."/>
            <person name="Tracey A."/>
            <person name="Quail M.A."/>
            <person name="Weir W."/>
            <person name="Wastling J.M."/>
            <person name="Hall N."/>
            <person name="Willadsen P."/>
            <person name="Lingelbach K."/>
            <person name="Shiels B."/>
            <person name="Tait A."/>
            <person name="Berriman M."/>
            <person name="Allred D.R."/>
            <person name="Pain A."/>
        </authorList>
    </citation>
    <scope>NUCLEOTIDE SEQUENCE</scope>
    <source>
        <strain evidence="5">1802A</strain>
    </source>
</reference>
<dbReference type="SUPFAM" id="SSF51206">
    <property type="entry name" value="cAMP-binding domain-like"/>
    <property type="match status" value="4"/>
</dbReference>
<feature type="domain" description="Cyclic nucleotide-binding" evidence="3">
    <location>
        <begin position="900"/>
        <end position="999"/>
    </location>
</feature>
<dbReference type="SUPFAM" id="SSF47473">
    <property type="entry name" value="EF-hand"/>
    <property type="match status" value="1"/>
</dbReference>
<feature type="coiled-coil region" evidence="1">
    <location>
        <begin position="29"/>
        <end position="63"/>
    </location>
</feature>
<dbReference type="PANTHER" id="PTHR11635:SF152">
    <property type="entry name" value="CAMP-DEPENDENT PROTEIN KINASE TYPE I REGULATORY SUBUNIT-RELATED"/>
    <property type="match status" value="1"/>
</dbReference>
<feature type="domain" description="Cyclic nucleotide-binding" evidence="3">
    <location>
        <begin position="1758"/>
        <end position="1803"/>
    </location>
</feature>
<feature type="domain" description="Cyclic nucleotide-binding" evidence="3">
    <location>
        <begin position="1631"/>
        <end position="1752"/>
    </location>
</feature>
<sequence length="1909" mass="210914">MTPTNKCSCVVKLEQLHATVRDELHPCKEHIYEARLSQLQGEIDNLQLRNDDLRGQLADITSVIANDPFLSNKFQGIATRLSEEPSKVYGIDLNPASRNVDVYRQLCILADRNRDLEIRLSSEKAVSMSWKHKIHDIENSLKSQLNDIIDMTADSACIQDLDHARAQSKKRDNLTKEALHLLKLARLRIDSDKHRIECLTNRISELESQLLEYRLNNPDAANHVTQHIPTFNLYKQVKAPQSFCPALKNTDTFQDPVSYERDLMMQSLGMSKSVVTSDSSKFYDCTRVTKQSTISGVHDPGVASQASSERRQLISLYSDILQLIKRNREPIPQPRNHITEAVASTTNAKEQPKDASQASVEETPSSLISASANEYETNIHHIEDAVDCTRPYSSRGESAPSYKSDSVPSVYNSNDNKKDHVIERTYSDPSFVSSDDGALLSDAELNPGADSSVHSELTDDCTSPTIDMYHNEAYLSDALHKDMTQRLSFDKGEDDEGDLPPGSPRRDLMGMDSASVCSSTTDSVSPPLSSHAGSDTNTTPSHNHSEAPLTSARSVSVETSRDSIGLDDASVNVRSDAEQSPVLSAASSILCEDDSLVMQGSLAATTNTQHITSIEPSISDTVDIGGSNTSNHSMFDEYDGLESSSSEDPSSRGDEISGQSPPESSISSVMSTPTISQSSAVIQHLEDEKDYSEDNSKSPGNSAPCYDRLGSYRDSFAPISEQRRQMRNDLLLLLESVPILKDLPKERLCGLLDYFRLQSYPPNAAIILAGERPQNFYVLASGMVSAYSYESFDKPNRLLRRYLNADYFGEISLMNNTPCSSYVISEGHATVQAMSGSDFVEQLSDLFPKFRQRAREEYISKINDTPIGSFTSNHATATEALQDIVDFIKRVPIVSMIPNLDRVVSKFERKEYSNKEVVVGSLKSLRDFCIVYRGSLAIHIDDPAFSMFSDFAILGPTAFIGSFEFTNPTVAKFMDSASLVAIGDVVLLKLDANTFNHHMKDIINHLCEYIGQFILDKMQEHELVQDVEDLSARLREGTSSELVSEEVASSSVDNSDDSSDGGFSPLDSAQLTSKCQSYQTTEMESPISNNGDDTHITDDGTHSDIISLAHCDEEPTSLLDPLEERQPVDSNYNDSATSCSINDNSHTGGGSFTVSKEGSLIDSGDHCDLSSLASNNLDIALKPYIEDDSISIKSSSFGSSASSSTFGSSEGDSVSLPLSKESLDTARTDTLDLPGSDASLPPYAGGPDRCENFENDQFQTFGIEVSTPDNDVDITETPRPIAVRKPTGIFETRIRASARVANGNRADACFVDDNASTTELTNNLHSDDERDSLSPNTDDDMSVSDDDSPELDMSDEYHDFYSDETGSATSRLYDEVSLRASKALLIATLKSKCTSLASAFSYMDSDNCGFVLRSRFYEAADDLCIASIEAGELPYLFDLLKEADRDVMTLASLYRNSGEHVKDATELCLRLKHVYGSALVAFEKQFGALKKSSTCTEADFTIMLNNVGVSDEEARSIFKELDVCGNGYVTVMTMLKLMRGDWSHEVALERETVSASSYNQILGYLQQEDYKEFRKEFSNPYMCVYDLLEYGTDIAAVDSSWEELKMPTKVSKAMQRYISKVIIPALEANEHFKMLSVIQRKYIASMFIESKYDSGSIIISEGQVDYPLYLLLRGKVVSYYSTYLYNEYGLADVAEGSWLGFDTFVQGQQSAYSYKVSEGAALLCSINSEAFKETVVPMIEARAKRVPVFSLFLNKLPCFENVDPADRERIARACVVRKYKMHETIFKANDPVEWLYILFDGCVILKMTGAHDQTCVSVETTGMLGAEEVAKNLTHYQKTAIANTPVLLLIGWPVAVFDDVFGNAAECIYEASQVDSATRDSMLQKLNSMNLASQSKNKKSVSFSINKDR</sequence>
<feature type="domain" description="Cyclic nucleotide-binding" evidence="3">
    <location>
        <begin position="739"/>
        <end position="839"/>
    </location>
</feature>
<evidence type="ECO:0000256" key="2">
    <source>
        <dbReference type="SAM" id="MobiDB-lite"/>
    </source>
</evidence>
<feature type="compositionally biased region" description="Low complexity" evidence="2">
    <location>
        <begin position="1039"/>
        <end position="1053"/>
    </location>
</feature>
<dbReference type="InterPro" id="IPR018490">
    <property type="entry name" value="cNMP-bd_dom_sf"/>
</dbReference>
<feature type="region of interest" description="Disordered" evidence="2">
    <location>
        <begin position="1196"/>
        <end position="1217"/>
    </location>
</feature>
<dbReference type="InterPro" id="IPR050503">
    <property type="entry name" value="cAMP-dep_PK_reg_su-like"/>
</dbReference>
<dbReference type="Proteomes" id="UP001195914">
    <property type="component" value="Unassembled WGS sequence"/>
</dbReference>
<dbReference type="PROSITE" id="PS50042">
    <property type="entry name" value="CNMP_BINDING_3"/>
    <property type="match status" value="4"/>
</dbReference>
<feature type="compositionally biased region" description="Low complexity" evidence="2">
    <location>
        <begin position="1196"/>
        <end position="1215"/>
    </location>
</feature>
<dbReference type="InterPro" id="IPR000595">
    <property type="entry name" value="cNMP-bd_dom"/>
</dbReference>
<feature type="coiled-coil region" evidence="1">
    <location>
        <begin position="189"/>
        <end position="216"/>
    </location>
</feature>
<feature type="compositionally biased region" description="Polar residues" evidence="2">
    <location>
        <begin position="391"/>
        <end position="414"/>
    </location>
</feature>
<dbReference type="PANTHER" id="PTHR11635">
    <property type="entry name" value="CAMP-DEPENDENT PROTEIN KINASE REGULATORY CHAIN"/>
    <property type="match status" value="1"/>
</dbReference>
<feature type="compositionally biased region" description="Basic and acidic residues" evidence="2">
    <location>
        <begin position="1092"/>
        <end position="1101"/>
    </location>
</feature>
<dbReference type="GO" id="GO:0005509">
    <property type="term" value="F:calcium ion binding"/>
    <property type="evidence" value="ECO:0007669"/>
    <property type="project" value="InterPro"/>
</dbReference>
<dbReference type="Pfam" id="PF00027">
    <property type="entry name" value="cNMP_binding"/>
    <property type="match status" value="1"/>
</dbReference>
<feature type="region of interest" description="Disordered" evidence="2">
    <location>
        <begin position="1038"/>
        <end position="1101"/>
    </location>
</feature>
<dbReference type="CDD" id="cd00038">
    <property type="entry name" value="CAP_ED"/>
    <property type="match status" value="3"/>
</dbReference>
<feature type="region of interest" description="Disordered" evidence="2">
    <location>
        <begin position="489"/>
        <end position="561"/>
    </location>
</feature>
<feature type="compositionally biased region" description="Low complexity" evidence="2">
    <location>
        <begin position="656"/>
        <end position="676"/>
    </location>
</feature>
<dbReference type="GO" id="GO:0005829">
    <property type="term" value="C:cytosol"/>
    <property type="evidence" value="ECO:0007669"/>
    <property type="project" value="TreeGrafter"/>
</dbReference>
<accession>A0AAD9LKK0</accession>
<feature type="domain" description="EF-hand" evidence="4">
    <location>
        <begin position="1509"/>
        <end position="1544"/>
    </location>
</feature>
<dbReference type="InterPro" id="IPR011992">
    <property type="entry name" value="EF-hand-dom_pair"/>
</dbReference>
<organism evidence="5 6">
    <name type="scientific">Babesia divergens</name>
    <dbReference type="NCBI Taxonomy" id="32595"/>
    <lineage>
        <taxon>Eukaryota</taxon>
        <taxon>Sar</taxon>
        <taxon>Alveolata</taxon>
        <taxon>Apicomplexa</taxon>
        <taxon>Aconoidasida</taxon>
        <taxon>Piroplasmida</taxon>
        <taxon>Babesiidae</taxon>
        <taxon>Babesia</taxon>
    </lineage>
</organism>
<dbReference type="InterPro" id="IPR002048">
    <property type="entry name" value="EF_hand_dom"/>
</dbReference>
<evidence type="ECO:0000259" key="3">
    <source>
        <dbReference type="PROSITE" id="PS50042"/>
    </source>
</evidence>
<feature type="compositionally biased region" description="Polar residues" evidence="2">
    <location>
        <begin position="515"/>
        <end position="542"/>
    </location>
</feature>
<protein>
    <submittedName>
        <fullName evidence="5">Cyclic nucleotide-binding domain containing protein</fullName>
    </submittedName>
</protein>
<name>A0AAD9LKK0_BABDI</name>
<feature type="region of interest" description="Disordered" evidence="2">
    <location>
        <begin position="1320"/>
        <end position="1355"/>
    </location>
</feature>
<feature type="region of interest" description="Disordered" evidence="2">
    <location>
        <begin position="617"/>
        <end position="706"/>
    </location>
</feature>
<dbReference type="EMBL" id="JAHBMH010000007">
    <property type="protein sequence ID" value="KAK1939726.1"/>
    <property type="molecule type" value="Genomic_DNA"/>
</dbReference>
<dbReference type="Gene3D" id="2.60.120.10">
    <property type="entry name" value="Jelly Rolls"/>
    <property type="match status" value="4"/>
</dbReference>
<dbReference type="SMART" id="SM00100">
    <property type="entry name" value="cNMP"/>
    <property type="match status" value="2"/>
</dbReference>
<feature type="compositionally biased region" description="Basic and acidic residues" evidence="2">
    <location>
        <begin position="684"/>
        <end position="696"/>
    </location>
</feature>
<feature type="compositionally biased region" description="Polar residues" evidence="2">
    <location>
        <begin position="617"/>
        <end position="633"/>
    </location>
</feature>
<dbReference type="GO" id="GO:0005952">
    <property type="term" value="C:cAMP-dependent protein kinase complex"/>
    <property type="evidence" value="ECO:0007669"/>
    <property type="project" value="InterPro"/>
</dbReference>
<dbReference type="Gene3D" id="1.10.238.10">
    <property type="entry name" value="EF-hand"/>
    <property type="match status" value="1"/>
</dbReference>
<feature type="region of interest" description="Disordered" evidence="2">
    <location>
        <begin position="389"/>
        <end position="418"/>
    </location>
</feature>